<dbReference type="Gene3D" id="1.10.101.10">
    <property type="entry name" value="PGBD-like superfamily/PGBD"/>
    <property type="match status" value="1"/>
</dbReference>
<sequence length="254" mass="27223">MRRRAFLLGAATVPLAGCGDDGSLSVPDVPIDLSGVGGCRSPESLVTFSTLGGAPLSYEVTGTPQSFRADPQFVEALEDWAAGWAAASGLGPLTGVSTYGAFVDKCDSWHAAGRAFDFATLTHEGGVVSCRYDQWGDDPAELRGYWRLAASVASRFTYTLTYRYNAQHHNHIHIDNGVNGYDAASLREGSRTQVDLVQGVLRFVFGRDVEATGRYDDATKSAVRSVQRELGITVPLATPDGWREFLTGAVALGR</sequence>
<evidence type="ECO:0000313" key="2">
    <source>
        <dbReference type="EMBL" id="OCL32026.1"/>
    </source>
</evidence>
<dbReference type="Pfam" id="PF06904">
    <property type="entry name" value="Extensin-like_C"/>
    <property type="match status" value="1"/>
</dbReference>
<proteinExistence type="predicted"/>
<dbReference type="EMBL" id="MBQD01000024">
    <property type="protein sequence ID" value="OCL32026.1"/>
    <property type="molecule type" value="Genomic_DNA"/>
</dbReference>
<reference evidence="3" key="1">
    <citation type="submission" date="2016-07" db="EMBL/GenBank/DDBJ databases">
        <authorList>
            <person name="Florea S."/>
            <person name="Webb J.S."/>
            <person name="Jaromczyk J."/>
            <person name="Schardl C.L."/>
        </authorList>
    </citation>
    <scope>NUCLEOTIDE SEQUENCE [LARGE SCALE GENOMIC DNA]</scope>
    <source>
        <strain evidence="3">IPBSL-7</strain>
    </source>
</reference>
<dbReference type="InterPro" id="IPR036366">
    <property type="entry name" value="PGBDSf"/>
</dbReference>
<evidence type="ECO:0000259" key="1">
    <source>
        <dbReference type="Pfam" id="PF06904"/>
    </source>
</evidence>
<keyword evidence="3" id="KW-1185">Reference proteome</keyword>
<dbReference type="AlphaFoldDB" id="A0A1C0AIV4"/>
<dbReference type="RefSeq" id="WP_068752374.1">
    <property type="nucleotide sequence ID" value="NZ_MBQD01000024.1"/>
</dbReference>
<feature type="domain" description="Extensin-like C-terminal" evidence="1">
    <location>
        <begin position="108"/>
        <end position="176"/>
    </location>
</feature>
<dbReference type="InterPro" id="IPR009683">
    <property type="entry name" value="Extensin-like_C"/>
</dbReference>
<evidence type="ECO:0000313" key="3">
    <source>
        <dbReference type="Proteomes" id="UP000093501"/>
    </source>
</evidence>
<protein>
    <recommendedName>
        <fullName evidence="1">Extensin-like C-terminal domain-containing protein</fullName>
    </recommendedName>
</protein>
<organism evidence="2 3">
    <name type="scientific">Tessaracoccus lapidicaptus</name>
    <dbReference type="NCBI Taxonomy" id="1427523"/>
    <lineage>
        <taxon>Bacteria</taxon>
        <taxon>Bacillati</taxon>
        <taxon>Actinomycetota</taxon>
        <taxon>Actinomycetes</taxon>
        <taxon>Propionibacteriales</taxon>
        <taxon>Propionibacteriaceae</taxon>
        <taxon>Tessaracoccus</taxon>
    </lineage>
</organism>
<comment type="caution">
    <text evidence="2">The sequence shown here is derived from an EMBL/GenBank/DDBJ whole genome shotgun (WGS) entry which is preliminary data.</text>
</comment>
<gene>
    <name evidence="2" type="ORF">BCR15_08250</name>
</gene>
<name>A0A1C0AIV4_9ACTN</name>
<accession>A0A1C0AIV4</accession>
<dbReference type="Proteomes" id="UP000093501">
    <property type="component" value="Unassembled WGS sequence"/>
</dbReference>